<reference evidence="2 3" key="2">
    <citation type="submission" date="2020-07" db="EMBL/GenBank/DDBJ databases">
        <title>Genome assembly of wild tea tree DASZ reveals pedigree and selection history of tea varieties.</title>
        <authorList>
            <person name="Zhang W."/>
        </authorList>
    </citation>
    <scope>NUCLEOTIDE SEQUENCE [LARGE SCALE GENOMIC DNA]</scope>
    <source>
        <strain evidence="3">cv. G240</strain>
        <tissue evidence="2">Leaf</tissue>
    </source>
</reference>
<accession>A0A7J7HIQ0</accession>
<keyword evidence="3" id="KW-1185">Reference proteome</keyword>
<feature type="region of interest" description="Disordered" evidence="1">
    <location>
        <begin position="65"/>
        <end position="96"/>
    </location>
</feature>
<feature type="compositionally biased region" description="Basic and acidic residues" evidence="1">
    <location>
        <begin position="65"/>
        <end position="79"/>
    </location>
</feature>
<comment type="caution">
    <text evidence="2">The sequence shown here is derived from an EMBL/GenBank/DDBJ whole genome shotgun (WGS) entry which is preliminary data.</text>
</comment>
<dbReference type="AlphaFoldDB" id="A0A7J7HIQ0"/>
<evidence type="ECO:0000313" key="2">
    <source>
        <dbReference type="EMBL" id="KAF5952723.1"/>
    </source>
</evidence>
<reference evidence="3" key="1">
    <citation type="journal article" date="2020" name="Nat. Commun.">
        <title>Genome assembly of wild tea tree DASZ reveals pedigree and selection history of tea varieties.</title>
        <authorList>
            <person name="Zhang W."/>
            <person name="Zhang Y."/>
            <person name="Qiu H."/>
            <person name="Guo Y."/>
            <person name="Wan H."/>
            <person name="Zhang X."/>
            <person name="Scossa F."/>
            <person name="Alseekh S."/>
            <person name="Zhang Q."/>
            <person name="Wang P."/>
            <person name="Xu L."/>
            <person name="Schmidt M.H."/>
            <person name="Jia X."/>
            <person name="Li D."/>
            <person name="Zhu A."/>
            <person name="Guo F."/>
            <person name="Chen W."/>
            <person name="Ni D."/>
            <person name="Usadel B."/>
            <person name="Fernie A.R."/>
            <person name="Wen W."/>
        </authorList>
    </citation>
    <scope>NUCLEOTIDE SEQUENCE [LARGE SCALE GENOMIC DNA]</scope>
    <source>
        <strain evidence="3">cv. G240</strain>
    </source>
</reference>
<organism evidence="2 3">
    <name type="scientific">Camellia sinensis</name>
    <name type="common">Tea plant</name>
    <name type="synonym">Thea sinensis</name>
    <dbReference type="NCBI Taxonomy" id="4442"/>
    <lineage>
        <taxon>Eukaryota</taxon>
        <taxon>Viridiplantae</taxon>
        <taxon>Streptophyta</taxon>
        <taxon>Embryophyta</taxon>
        <taxon>Tracheophyta</taxon>
        <taxon>Spermatophyta</taxon>
        <taxon>Magnoliopsida</taxon>
        <taxon>eudicotyledons</taxon>
        <taxon>Gunneridae</taxon>
        <taxon>Pentapetalae</taxon>
        <taxon>asterids</taxon>
        <taxon>Ericales</taxon>
        <taxon>Theaceae</taxon>
        <taxon>Camellia</taxon>
    </lineage>
</organism>
<dbReference type="EMBL" id="JACBKZ010000004">
    <property type="protein sequence ID" value="KAF5952723.1"/>
    <property type="molecule type" value="Genomic_DNA"/>
</dbReference>
<protein>
    <submittedName>
        <fullName evidence="2">Uncharacterized protein</fullName>
    </submittedName>
</protein>
<dbReference type="Proteomes" id="UP000593564">
    <property type="component" value="Unassembled WGS sequence"/>
</dbReference>
<name>A0A7J7HIQ0_CAMSI</name>
<feature type="compositionally biased region" description="Acidic residues" evidence="1">
    <location>
        <begin position="85"/>
        <end position="96"/>
    </location>
</feature>
<evidence type="ECO:0000256" key="1">
    <source>
        <dbReference type="SAM" id="MobiDB-lite"/>
    </source>
</evidence>
<evidence type="ECO:0000313" key="3">
    <source>
        <dbReference type="Proteomes" id="UP000593564"/>
    </source>
</evidence>
<proteinExistence type="predicted"/>
<sequence length="96" mass="11069">MDTKVQIHYLNLSPTIRNCRVDLDSGRYCAKRNYPDDLVVTGRSRMELESEVERDVKVAVEKEMPKRNLDGGRGERFEEFGSGVPEEEEDASMEMK</sequence>
<gene>
    <name evidence="2" type="ORF">HYC85_010667</name>
</gene>